<evidence type="ECO:0000256" key="1">
    <source>
        <dbReference type="SAM" id="MobiDB-lite"/>
    </source>
</evidence>
<feature type="compositionally biased region" description="Polar residues" evidence="1">
    <location>
        <begin position="7"/>
        <end position="26"/>
    </location>
</feature>
<accession>A0AAW1PA68</accession>
<feature type="region of interest" description="Disordered" evidence="1">
    <location>
        <begin position="145"/>
        <end position="167"/>
    </location>
</feature>
<feature type="region of interest" description="Disordered" evidence="1">
    <location>
        <begin position="1"/>
        <end position="42"/>
    </location>
</feature>
<comment type="caution">
    <text evidence="2">The sequence shown here is derived from an EMBL/GenBank/DDBJ whole genome shotgun (WGS) entry which is preliminary data.</text>
</comment>
<keyword evidence="3" id="KW-1185">Reference proteome</keyword>
<evidence type="ECO:0000313" key="3">
    <source>
        <dbReference type="Proteomes" id="UP001465755"/>
    </source>
</evidence>
<dbReference type="Proteomes" id="UP001465755">
    <property type="component" value="Unassembled WGS sequence"/>
</dbReference>
<dbReference type="PANTHER" id="PTHR14000:SF1">
    <property type="entry name" value="HISTONE H2A DEUBIQUITINASE (DUF3755)"/>
    <property type="match status" value="1"/>
</dbReference>
<protein>
    <submittedName>
        <fullName evidence="2">Uncharacterized protein</fullName>
    </submittedName>
</protein>
<dbReference type="AlphaFoldDB" id="A0AAW1PA68"/>
<sequence length="347" mass="38921">MRRKQYLSETVSSTPRLGLQTRQPAQRHQCGNGGHIPSGRLEPSKVTLTGVAALRKGWHSASLAYLDPRVTLRCKRRSLSWGGDRVSWRQSFRDRDQLVDSALYRFPADKFQPLERYIRMAATLTKKSARDVAFRVRWMSISQAERKRTADNEGTKQRQQQQFRRERGQSIFNVQPNVPLPHLPMYSHSATPVAPGFDDHGSATVGAMGGPIAQLLEQNYAVLNQFKRNMAHCKVSENTDLLARFRDNILSILAQMSAMPGVMQQMPPLPVRVNMELAQNFLPKSVGGAFPMGMPFMPPPMPGVQACDDTHLSFDRAGLVPNTVHFIHPGPTACNRCRQASKRKPLA</sequence>
<name>A0AAW1PA68_9CHLO</name>
<evidence type="ECO:0000313" key="2">
    <source>
        <dbReference type="EMBL" id="KAK9805318.1"/>
    </source>
</evidence>
<organism evidence="2 3">
    <name type="scientific">Symbiochloris irregularis</name>
    <dbReference type="NCBI Taxonomy" id="706552"/>
    <lineage>
        <taxon>Eukaryota</taxon>
        <taxon>Viridiplantae</taxon>
        <taxon>Chlorophyta</taxon>
        <taxon>core chlorophytes</taxon>
        <taxon>Trebouxiophyceae</taxon>
        <taxon>Trebouxiales</taxon>
        <taxon>Trebouxiaceae</taxon>
        <taxon>Symbiochloris</taxon>
    </lineage>
</organism>
<feature type="compositionally biased region" description="Basic and acidic residues" evidence="1">
    <location>
        <begin position="145"/>
        <end position="156"/>
    </location>
</feature>
<dbReference type="Pfam" id="PF12579">
    <property type="entry name" value="DUF3755"/>
    <property type="match status" value="1"/>
</dbReference>
<dbReference type="EMBL" id="JALJOQ010000044">
    <property type="protein sequence ID" value="KAK9805318.1"/>
    <property type="molecule type" value="Genomic_DNA"/>
</dbReference>
<dbReference type="PANTHER" id="PTHR14000">
    <property type="entry name" value="FINGER CCCH DOMAIN PROTEIN, PUTATIVE (DUF3755)-RELATED"/>
    <property type="match status" value="1"/>
</dbReference>
<gene>
    <name evidence="2" type="ORF">WJX73_001608</name>
</gene>
<proteinExistence type="predicted"/>
<dbReference type="InterPro" id="IPR022228">
    <property type="entry name" value="DUF3755"/>
</dbReference>
<reference evidence="2 3" key="1">
    <citation type="journal article" date="2024" name="Nat. Commun.">
        <title>Phylogenomics reveals the evolutionary origins of lichenization in chlorophyte algae.</title>
        <authorList>
            <person name="Puginier C."/>
            <person name="Libourel C."/>
            <person name="Otte J."/>
            <person name="Skaloud P."/>
            <person name="Haon M."/>
            <person name="Grisel S."/>
            <person name="Petersen M."/>
            <person name="Berrin J.G."/>
            <person name="Delaux P.M."/>
            <person name="Dal Grande F."/>
            <person name="Keller J."/>
        </authorList>
    </citation>
    <scope>NUCLEOTIDE SEQUENCE [LARGE SCALE GENOMIC DNA]</scope>
    <source>
        <strain evidence="2 3">SAG 2036</strain>
    </source>
</reference>